<sequence>MRVLFVTAAWPSHYTFMVPLAWAWHSAGHEVRVCAQPAVTPSVLASGLAAVTTGPDLDFAALHRSEVAGDADRQYRAKDSIVRMFHQVADLMVDDVVAFARSWRPDLIIRDPVAFAASVAAEAIGVPLIRHAWGPDIFGTDQGAWLAHQMRDRLAPAYARHGAAVPEAFDALVVDPTPASVRLVSPQRCVPVRYVPYNGPGTVPPWALTAGPRPRVLVTGGTSNSTAADDQAMFTLPTVIGALGDLDVEVVVAVTAADRALLGDVPDGVRVVRDLPLHTLLPTCSAVVHHGGASTWMTAAYEGVPQVAVPQLFDQQLNTRLLARAGVGYPIETGTATAATVRTGVTEVLREDSYRVAAARLREEILAEPTPTEVVHQLTRWR</sequence>
<evidence type="ECO:0000313" key="6">
    <source>
        <dbReference type="EMBL" id="MBG6134221.1"/>
    </source>
</evidence>
<comment type="caution">
    <text evidence="6">The sequence shown here is derived from an EMBL/GenBank/DDBJ whole genome shotgun (WGS) entry which is preliminary data.</text>
</comment>
<dbReference type="Pfam" id="PF06722">
    <property type="entry name" value="EryCIII-like_C"/>
    <property type="match status" value="1"/>
</dbReference>
<organism evidence="6 7">
    <name type="scientific">Longispora fulva</name>
    <dbReference type="NCBI Taxonomy" id="619741"/>
    <lineage>
        <taxon>Bacteria</taxon>
        <taxon>Bacillati</taxon>
        <taxon>Actinomycetota</taxon>
        <taxon>Actinomycetes</taxon>
        <taxon>Micromonosporales</taxon>
        <taxon>Micromonosporaceae</taxon>
        <taxon>Longispora</taxon>
    </lineage>
</organism>
<accession>A0A8J7GP55</accession>
<gene>
    <name evidence="6" type="ORF">IW245_000415</name>
</gene>
<keyword evidence="3" id="KW-0808">Transferase</keyword>
<dbReference type="CDD" id="cd03784">
    <property type="entry name" value="GT1_Gtf-like"/>
    <property type="match status" value="1"/>
</dbReference>
<comment type="similarity">
    <text evidence="1">Belongs to the glycosyltransferase 28 family.</text>
</comment>
<evidence type="ECO:0000259" key="4">
    <source>
        <dbReference type="Pfam" id="PF06722"/>
    </source>
</evidence>
<dbReference type="EMBL" id="JADOUF010000001">
    <property type="protein sequence ID" value="MBG6134221.1"/>
    <property type="molecule type" value="Genomic_DNA"/>
</dbReference>
<evidence type="ECO:0000313" key="7">
    <source>
        <dbReference type="Proteomes" id="UP000622552"/>
    </source>
</evidence>
<feature type="domain" description="Erythromycin biosynthesis protein CIII-like N-terminal" evidence="5">
    <location>
        <begin position="22"/>
        <end position="221"/>
    </location>
</feature>
<keyword evidence="7" id="KW-1185">Reference proteome</keyword>
<dbReference type="Pfam" id="PF21036">
    <property type="entry name" value="EryCIII-like_N"/>
    <property type="match status" value="1"/>
</dbReference>
<dbReference type="FunFam" id="3.40.50.2000:FF:000072">
    <property type="entry name" value="Glycosyl transferase"/>
    <property type="match status" value="1"/>
</dbReference>
<feature type="domain" description="Erythromycin biosynthesis protein CIII-like C-terminal" evidence="4">
    <location>
        <begin position="239"/>
        <end position="378"/>
    </location>
</feature>
<dbReference type="Gene3D" id="3.40.50.2000">
    <property type="entry name" value="Glycogen Phosphorylase B"/>
    <property type="match status" value="2"/>
</dbReference>
<dbReference type="PANTHER" id="PTHR48050">
    <property type="entry name" value="STEROL 3-BETA-GLUCOSYLTRANSFERASE"/>
    <property type="match status" value="1"/>
</dbReference>
<evidence type="ECO:0000256" key="1">
    <source>
        <dbReference type="ARBA" id="ARBA00006962"/>
    </source>
</evidence>
<evidence type="ECO:0000259" key="5">
    <source>
        <dbReference type="Pfam" id="PF21036"/>
    </source>
</evidence>
<dbReference type="SUPFAM" id="SSF53756">
    <property type="entry name" value="UDP-Glycosyltransferase/glycogen phosphorylase"/>
    <property type="match status" value="1"/>
</dbReference>
<proteinExistence type="inferred from homology"/>
<dbReference type="GO" id="GO:0016758">
    <property type="term" value="F:hexosyltransferase activity"/>
    <property type="evidence" value="ECO:0007669"/>
    <property type="project" value="UniProtKB-ARBA"/>
</dbReference>
<dbReference type="InterPro" id="IPR002213">
    <property type="entry name" value="UDP_glucos_trans"/>
</dbReference>
<evidence type="ECO:0000256" key="3">
    <source>
        <dbReference type="ARBA" id="ARBA00022679"/>
    </source>
</evidence>
<dbReference type="InterPro" id="IPR050426">
    <property type="entry name" value="Glycosyltransferase_28"/>
</dbReference>
<dbReference type="PANTHER" id="PTHR48050:SF13">
    <property type="entry name" value="STEROL 3-BETA-GLUCOSYLTRANSFERASE UGT80A2"/>
    <property type="match status" value="1"/>
</dbReference>
<dbReference type="InterPro" id="IPR048284">
    <property type="entry name" value="EryCIII-like_N"/>
</dbReference>
<reference evidence="6" key="1">
    <citation type="submission" date="2020-11" db="EMBL/GenBank/DDBJ databases">
        <title>Sequencing the genomes of 1000 actinobacteria strains.</title>
        <authorList>
            <person name="Klenk H.-P."/>
        </authorList>
    </citation>
    <scope>NUCLEOTIDE SEQUENCE</scope>
    <source>
        <strain evidence="6">DSM 45356</strain>
    </source>
</reference>
<evidence type="ECO:0000256" key="2">
    <source>
        <dbReference type="ARBA" id="ARBA00022676"/>
    </source>
</evidence>
<name>A0A8J7GP55_9ACTN</name>
<dbReference type="GO" id="GO:0008194">
    <property type="term" value="F:UDP-glycosyltransferase activity"/>
    <property type="evidence" value="ECO:0007669"/>
    <property type="project" value="InterPro"/>
</dbReference>
<keyword evidence="2" id="KW-0328">Glycosyltransferase</keyword>
<dbReference type="RefSeq" id="WP_197001482.1">
    <property type="nucleotide sequence ID" value="NZ_BONS01000035.1"/>
</dbReference>
<dbReference type="Proteomes" id="UP000622552">
    <property type="component" value="Unassembled WGS sequence"/>
</dbReference>
<dbReference type="GO" id="GO:0017000">
    <property type="term" value="P:antibiotic biosynthetic process"/>
    <property type="evidence" value="ECO:0007669"/>
    <property type="project" value="UniProtKB-ARBA"/>
</dbReference>
<protein>
    <submittedName>
        <fullName evidence="6">UDP:flavonoid glycosyltransferase YjiC (YdhE family)</fullName>
    </submittedName>
</protein>
<dbReference type="InterPro" id="IPR010610">
    <property type="entry name" value="EryCIII-like_C"/>
</dbReference>
<dbReference type="AlphaFoldDB" id="A0A8J7GP55"/>